<sequence>MSWIICRICRAYSMEFKRAAIRHYETKKNLTYRLSWEFFFNCVYPFFDYSDMSLKSSNYLLIAKLKFEKKGL</sequence>
<organism evidence="1 2">
    <name type="scientific">Brachionus plicatilis</name>
    <name type="common">Marine rotifer</name>
    <name type="synonym">Brachionus muelleri</name>
    <dbReference type="NCBI Taxonomy" id="10195"/>
    <lineage>
        <taxon>Eukaryota</taxon>
        <taxon>Metazoa</taxon>
        <taxon>Spiralia</taxon>
        <taxon>Gnathifera</taxon>
        <taxon>Rotifera</taxon>
        <taxon>Eurotatoria</taxon>
        <taxon>Monogononta</taxon>
        <taxon>Pseudotrocha</taxon>
        <taxon>Ploima</taxon>
        <taxon>Brachionidae</taxon>
        <taxon>Brachionus</taxon>
    </lineage>
</organism>
<dbReference type="Proteomes" id="UP000276133">
    <property type="component" value="Unassembled WGS sequence"/>
</dbReference>
<name>A0A3M7T2C8_BRAPC</name>
<accession>A0A3M7T2C8</accession>
<comment type="caution">
    <text evidence="1">The sequence shown here is derived from an EMBL/GenBank/DDBJ whole genome shotgun (WGS) entry which is preliminary data.</text>
</comment>
<reference evidence="1 2" key="1">
    <citation type="journal article" date="2018" name="Sci. Rep.">
        <title>Genomic signatures of local adaptation to the degree of environmental predictability in rotifers.</title>
        <authorList>
            <person name="Franch-Gras L."/>
            <person name="Hahn C."/>
            <person name="Garcia-Roger E.M."/>
            <person name="Carmona M.J."/>
            <person name="Serra M."/>
            <person name="Gomez A."/>
        </authorList>
    </citation>
    <scope>NUCLEOTIDE SEQUENCE [LARGE SCALE GENOMIC DNA]</scope>
    <source>
        <strain evidence="1">HYR1</strain>
    </source>
</reference>
<proteinExistence type="predicted"/>
<protein>
    <submittedName>
        <fullName evidence="1">Uncharacterized protein</fullName>
    </submittedName>
</protein>
<evidence type="ECO:0000313" key="2">
    <source>
        <dbReference type="Proteomes" id="UP000276133"/>
    </source>
</evidence>
<dbReference type="AlphaFoldDB" id="A0A3M7T2C8"/>
<gene>
    <name evidence="1" type="ORF">BpHYR1_050487</name>
</gene>
<keyword evidence="2" id="KW-1185">Reference proteome</keyword>
<evidence type="ECO:0000313" key="1">
    <source>
        <dbReference type="EMBL" id="RNA42181.1"/>
    </source>
</evidence>
<dbReference type="EMBL" id="REGN01000406">
    <property type="protein sequence ID" value="RNA42181.1"/>
    <property type="molecule type" value="Genomic_DNA"/>
</dbReference>